<feature type="domain" description="Flagellar hook-associated protein FlgK helical" evidence="10">
    <location>
        <begin position="103"/>
        <end position="279"/>
    </location>
</feature>
<evidence type="ECO:0000259" key="9">
    <source>
        <dbReference type="Pfam" id="PF06429"/>
    </source>
</evidence>
<dbReference type="PATRIC" id="fig|1122241.3.peg.1364"/>
<keyword evidence="5 7" id="KW-0964">Secreted</keyword>
<dbReference type="SUPFAM" id="SSF64518">
    <property type="entry name" value="Phase 1 flagellin"/>
    <property type="match status" value="1"/>
</dbReference>
<evidence type="ECO:0000256" key="5">
    <source>
        <dbReference type="ARBA" id="ARBA00022525"/>
    </source>
</evidence>
<dbReference type="Proteomes" id="UP000075670">
    <property type="component" value="Unassembled WGS sequence"/>
</dbReference>
<evidence type="ECO:0000256" key="2">
    <source>
        <dbReference type="ARBA" id="ARBA00004613"/>
    </source>
</evidence>
<name>A0A151AZ59_9FIRM</name>
<proteinExistence type="inferred from homology"/>
<evidence type="ECO:0000256" key="1">
    <source>
        <dbReference type="ARBA" id="ARBA00004365"/>
    </source>
</evidence>
<dbReference type="GO" id="GO:0005576">
    <property type="term" value="C:extracellular region"/>
    <property type="evidence" value="ECO:0007669"/>
    <property type="project" value="UniProtKB-SubCell"/>
</dbReference>
<comment type="subcellular location">
    <subcellularLocation>
        <location evidence="1 7">Bacterial flagellum</location>
    </subcellularLocation>
    <subcellularLocation>
        <location evidence="2 7">Secreted</location>
    </subcellularLocation>
</comment>
<dbReference type="Pfam" id="PF22638">
    <property type="entry name" value="FlgK_D1"/>
    <property type="match status" value="2"/>
</dbReference>
<feature type="domain" description="Flagellar hook-associated protein FlgK helical" evidence="10">
    <location>
        <begin position="364"/>
        <end position="416"/>
    </location>
</feature>
<dbReference type="PRINTS" id="PR01005">
    <property type="entry name" value="FLGHOOKAP1"/>
</dbReference>
<keyword evidence="11" id="KW-0966">Cell projection</keyword>
<keyword evidence="12" id="KW-1185">Reference proteome</keyword>
<evidence type="ECO:0000313" key="12">
    <source>
        <dbReference type="Proteomes" id="UP000075670"/>
    </source>
</evidence>
<dbReference type="RefSeq" id="WP_062283014.1">
    <property type="nucleotide sequence ID" value="NZ_LTBC01000003.1"/>
</dbReference>
<organism evidence="11 12">
    <name type="scientific">Moorella mulderi DSM 14980</name>
    <dbReference type="NCBI Taxonomy" id="1122241"/>
    <lineage>
        <taxon>Bacteria</taxon>
        <taxon>Bacillati</taxon>
        <taxon>Bacillota</taxon>
        <taxon>Clostridia</taxon>
        <taxon>Neomoorellales</taxon>
        <taxon>Neomoorellaceae</taxon>
        <taxon>Neomoorella</taxon>
    </lineage>
</organism>
<dbReference type="Pfam" id="PF06429">
    <property type="entry name" value="Flg_bbr_C"/>
    <property type="match status" value="1"/>
</dbReference>
<evidence type="ECO:0000259" key="8">
    <source>
        <dbReference type="Pfam" id="PF00460"/>
    </source>
</evidence>
<dbReference type="InterPro" id="IPR001444">
    <property type="entry name" value="Flag_bb_rod_N"/>
</dbReference>
<dbReference type="GO" id="GO:0009424">
    <property type="term" value="C:bacterial-type flagellum hook"/>
    <property type="evidence" value="ECO:0007669"/>
    <property type="project" value="UniProtKB-UniRule"/>
</dbReference>
<accession>A0A151AZ59</accession>
<dbReference type="PANTHER" id="PTHR30033:SF1">
    <property type="entry name" value="FLAGELLAR HOOK-ASSOCIATED PROTEIN 1"/>
    <property type="match status" value="1"/>
</dbReference>
<keyword evidence="6 7" id="KW-0975">Bacterial flagellum</keyword>
<dbReference type="EMBL" id="LTBC01000003">
    <property type="protein sequence ID" value="KYH32697.1"/>
    <property type="molecule type" value="Genomic_DNA"/>
</dbReference>
<keyword evidence="11" id="KW-0969">Cilium</keyword>
<evidence type="ECO:0000313" key="11">
    <source>
        <dbReference type="EMBL" id="KYH32697.1"/>
    </source>
</evidence>
<feature type="domain" description="Flagellar basal body rod protein N-terminal" evidence="8">
    <location>
        <begin position="8"/>
        <end position="38"/>
    </location>
</feature>
<dbReference type="Pfam" id="PF00460">
    <property type="entry name" value="Flg_bb_rod"/>
    <property type="match status" value="1"/>
</dbReference>
<dbReference type="PANTHER" id="PTHR30033">
    <property type="entry name" value="FLAGELLAR HOOK-ASSOCIATED PROTEIN 1"/>
    <property type="match status" value="1"/>
</dbReference>
<dbReference type="NCBIfam" id="TIGR02492">
    <property type="entry name" value="flgK_ends"/>
    <property type="match status" value="1"/>
</dbReference>
<feature type="domain" description="Flagellar basal-body/hook protein C-terminal" evidence="9">
    <location>
        <begin position="550"/>
        <end position="588"/>
    </location>
</feature>
<protein>
    <recommendedName>
        <fullName evidence="4 7">Flagellar hook-associated protein 1</fullName>
        <shortName evidence="7">HAP1</shortName>
    </recommendedName>
</protein>
<dbReference type="InterPro" id="IPR002371">
    <property type="entry name" value="FlgK"/>
</dbReference>
<evidence type="ECO:0000259" key="10">
    <source>
        <dbReference type="Pfam" id="PF22638"/>
    </source>
</evidence>
<evidence type="ECO:0000256" key="4">
    <source>
        <dbReference type="ARBA" id="ARBA00016244"/>
    </source>
</evidence>
<evidence type="ECO:0000256" key="7">
    <source>
        <dbReference type="RuleBase" id="RU362065"/>
    </source>
</evidence>
<gene>
    <name evidence="7 11" type="primary">flgK</name>
    <name evidence="11" type="ORF">MOMUL_12990</name>
</gene>
<evidence type="ECO:0000256" key="3">
    <source>
        <dbReference type="ARBA" id="ARBA00009677"/>
    </source>
</evidence>
<sequence length="594" mass="64959">MPGTFFGFNTALRGMQAQQRGIYTTAHNIANANTEGYTRQRVVLATLPAYPVPSMNHPGGTGWQIGTGVDSQETRRLRDEFLDTQIRRETGSLGQWEQIQDVLKQVEIVFNEPSDTGLSTLMSQFWAAWQELSKYAESSPVRTTVVETASALAEAFNHSAQQLETIIADIDQTIELKVTEINSIAQQIADLNGQIKNIVAAGDQPNDLMDQRDLLLDRLSKIVRINVQANSDGTINVTIEGAPSGDSTLKGQLVDGTTSNDLFIAKDVDVDSNQVYVGIIKNYGLLDPSNPIVKLSSRLNSNSYSITYNDSDKSILLSDGSNTYSSTVTNTEVPIQDLAVIKLNDPLPSPTTEPVKFDTLDISAYKQNPDVNGEIKGLLLARDNVKEYLDKLNILAKGLAENINKLHKEGYNLSGQKVDSNYENFFVALDPSNPQNFISAANITAGNIAVNPNIRNDVSQIAAAYPDPPDDTSSIAPGNGYNALRIAQLQQKLYVENNGTLQESTSGGVTIDDYYKNFTAKLGVDAHEASRMTTNQGVLVDQLTNRRESISGVSLDEEMANMLQYQRAYEASARMITTLDAMLDKIINGMGVTR</sequence>
<comment type="caution">
    <text evidence="11">The sequence shown here is derived from an EMBL/GenBank/DDBJ whole genome shotgun (WGS) entry which is preliminary data.</text>
</comment>
<dbReference type="InterPro" id="IPR010930">
    <property type="entry name" value="Flg_bb/hook_C_dom"/>
</dbReference>
<dbReference type="GO" id="GO:0044780">
    <property type="term" value="P:bacterial-type flagellum assembly"/>
    <property type="evidence" value="ECO:0007669"/>
    <property type="project" value="InterPro"/>
</dbReference>
<dbReference type="OrthoDB" id="9802553at2"/>
<reference evidence="11 12" key="1">
    <citation type="submission" date="2016-02" db="EMBL/GenBank/DDBJ databases">
        <title>Genome sequence of Moorella mulderi DSM 14980.</title>
        <authorList>
            <person name="Poehlein A."/>
            <person name="Daniel R."/>
        </authorList>
    </citation>
    <scope>NUCLEOTIDE SEQUENCE [LARGE SCALE GENOMIC DNA]</scope>
    <source>
        <strain evidence="11 12">DSM 14980</strain>
    </source>
</reference>
<dbReference type="GO" id="GO:0005198">
    <property type="term" value="F:structural molecule activity"/>
    <property type="evidence" value="ECO:0007669"/>
    <property type="project" value="UniProtKB-UniRule"/>
</dbReference>
<dbReference type="InterPro" id="IPR053927">
    <property type="entry name" value="FlgK_helical"/>
</dbReference>
<keyword evidence="11" id="KW-0282">Flagellum</keyword>
<dbReference type="AlphaFoldDB" id="A0A151AZ59"/>
<comment type="similarity">
    <text evidence="3 7">Belongs to the flagella basal body rod proteins family.</text>
</comment>
<evidence type="ECO:0000256" key="6">
    <source>
        <dbReference type="ARBA" id="ARBA00023143"/>
    </source>
</evidence>